<proteinExistence type="predicted"/>
<keyword evidence="1" id="KW-0732">Signal</keyword>
<dbReference type="EMBL" id="HBIK01019603">
    <property type="protein sequence ID" value="CAE0384299.1"/>
    <property type="molecule type" value="Transcribed_RNA"/>
</dbReference>
<name>A0A7S3NST0_EUPCR</name>
<evidence type="ECO:0000256" key="1">
    <source>
        <dbReference type="SAM" id="SignalP"/>
    </source>
</evidence>
<sequence>MKAIVILCLSLLFLNSAFGYSTLFHSHPDTVLKNLREGNWNVYIIYFYSNTRDDQDLKNSVINNAVSYYGDDVLYTEVNVSKQGYSRVLDAIEYDTSRDRTQSGAITYDEVPFVLEVVHGYGYIIRGSNAHKTAKGHIQELIDLGKEKKLETYH</sequence>
<gene>
    <name evidence="2" type="ORF">ECRA1380_LOCUS9262</name>
</gene>
<feature type="signal peptide" evidence="1">
    <location>
        <begin position="1"/>
        <end position="19"/>
    </location>
</feature>
<protein>
    <submittedName>
        <fullName evidence="2">Uncharacterized protein</fullName>
    </submittedName>
</protein>
<organism evidence="2">
    <name type="scientific">Euplotes crassus</name>
    <dbReference type="NCBI Taxonomy" id="5936"/>
    <lineage>
        <taxon>Eukaryota</taxon>
        <taxon>Sar</taxon>
        <taxon>Alveolata</taxon>
        <taxon>Ciliophora</taxon>
        <taxon>Intramacronucleata</taxon>
        <taxon>Spirotrichea</taxon>
        <taxon>Hypotrichia</taxon>
        <taxon>Euplotida</taxon>
        <taxon>Euplotidae</taxon>
        <taxon>Moneuplotes</taxon>
    </lineage>
</organism>
<evidence type="ECO:0000313" key="2">
    <source>
        <dbReference type="EMBL" id="CAE0384299.1"/>
    </source>
</evidence>
<dbReference type="AlphaFoldDB" id="A0A7S3NST0"/>
<reference evidence="2" key="1">
    <citation type="submission" date="2021-01" db="EMBL/GenBank/DDBJ databases">
        <authorList>
            <person name="Corre E."/>
            <person name="Pelletier E."/>
            <person name="Niang G."/>
            <person name="Scheremetjew M."/>
            <person name="Finn R."/>
            <person name="Kale V."/>
            <person name="Holt S."/>
            <person name="Cochrane G."/>
            <person name="Meng A."/>
            <person name="Brown T."/>
            <person name="Cohen L."/>
        </authorList>
    </citation>
    <scope>NUCLEOTIDE SEQUENCE</scope>
    <source>
        <strain evidence="2">CT5</strain>
    </source>
</reference>
<accession>A0A7S3NST0</accession>
<feature type="chain" id="PRO_5030852254" evidence="1">
    <location>
        <begin position="20"/>
        <end position="154"/>
    </location>
</feature>